<dbReference type="Proteomes" id="UP000191988">
    <property type="component" value="Unassembled WGS sequence"/>
</dbReference>
<gene>
    <name evidence="1" type="ORF">AGR3A_pa70022</name>
</gene>
<dbReference type="EMBL" id="FBWK01000071">
    <property type="protein sequence ID" value="CUX65112.1"/>
    <property type="molecule type" value="Genomic_DNA"/>
</dbReference>
<sequence length="24" mass="2590">MASFHRLIPDETETINLGAAQTSS</sequence>
<keyword evidence="2" id="KW-1185">Reference proteome</keyword>
<evidence type="ECO:0000313" key="1">
    <source>
        <dbReference type="EMBL" id="CUX65112.1"/>
    </source>
</evidence>
<proteinExistence type="predicted"/>
<protein>
    <submittedName>
        <fullName evidence="1">Uncharacterized protein</fullName>
    </submittedName>
</protein>
<organism evidence="1 2">
    <name type="scientific">Agrobacterium tomkonis CFBP 6623</name>
    <dbReference type="NCBI Taxonomy" id="1183432"/>
    <lineage>
        <taxon>Bacteria</taxon>
        <taxon>Pseudomonadati</taxon>
        <taxon>Pseudomonadota</taxon>
        <taxon>Alphaproteobacteria</taxon>
        <taxon>Hyphomicrobiales</taxon>
        <taxon>Rhizobiaceae</taxon>
        <taxon>Rhizobium/Agrobacterium group</taxon>
        <taxon>Agrobacterium</taxon>
        <taxon>Agrobacterium tumefaciens complex</taxon>
    </lineage>
</organism>
<dbReference type="AlphaFoldDB" id="A0A1S7SAC3"/>
<reference evidence="2" key="1">
    <citation type="submission" date="2016-01" db="EMBL/GenBank/DDBJ databases">
        <authorList>
            <person name="Regsiter A."/>
            <person name="william w."/>
        </authorList>
    </citation>
    <scope>NUCLEOTIDE SEQUENCE [LARGE SCALE GENOMIC DNA]</scope>
    <source>
        <strain evidence="2">CFBP 6623</strain>
    </source>
</reference>
<evidence type="ECO:0000313" key="2">
    <source>
        <dbReference type="Proteomes" id="UP000191988"/>
    </source>
</evidence>
<accession>A0A1S7SAC3</accession>
<name>A0A1S7SAC3_9HYPH</name>